<dbReference type="GO" id="GO:0004526">
    <property type="term" value="F:ribonuclease P activity"/>
    <property type="evidence" value="ECO:0000318"/>
    <property type="project" value="GO_Central"/>
</dbReference>
<reference evidence="4 5" key="1">
    <citation type="journal article" date="2004" name="Science">
        <title>The genome of the diatom Thalassiosira pseudonana: ecology, evolution, and metabolism.</title>
        <authorList>
            <person name="Armbrust E.V."/>
            <person name="Berges J.A."/>
            <person name="Bowler C."/>
            <person name="Green B.R."/>
            <person name="Martinez D."/>
            <person name="Putnam N.H."/>
            <person name="Zhou S."/>
            <person name="Allen A.E."/>
            <person name="Apt K.E."/>
            <person name="Bechner M."/>
            <person name="Brzezinski M.A."/>
            <person name="Chaal B.K."/>
            <person name="Chiovitti A."/>
            <person name="Davis A.K."/>
            <person name="Demarest M.S."/>
            <person name="Detter J.C."/>
            <person name="Glavina T."/>
            <person name="Goodstein D."/>
            <person name="Hadi M.Z."/>
            <person name="Hellsten U."/>
            <person name="Hildebrand M."/>
            <person name="Jenkins B.D."/>
            <person name="Jurka J."/>
            <person name="Kapitonov V.V."/>
            <person name="Kroger N."/>
            <person name="Lau W.W."/>
            <person name="Lane T.W."/>
            <person name="Larimer F.W."/>
            <person name="Lippmeier J.C."/>
            <person name="Lucas S."/>
            <person name="Medina M."/>
            <person name="Montsant A."/>
            <person name="Obornik M."/>
            <person name="Parker M.S."/>
            <person name="Palenik B."/>
            <person name="Pazour G.J."/>
            <person name="Richardson P.M."/>
            <person name="Rynearson T.A."/>
            <person name="Saito M.A."/>
            <person name="Schwartz D.C."/>
            <person name="Thamatrakoln K."/>
            <person name="Valentin K."/>
            <person name="Vardi A."/>
            <person name="Wilkerson F.P."/>
            <person name="Rokhsar D.S."/>
        </authorList>
    </citation>
    <scope>NUCLEOTIDE SEQUENCE [LARGE SCALE GENOMIC DNA]</scope>
    <source>
        <strain evidence="4 5">CCMP1335</strain>
    </source>
</reference>
<dbReference type="KEGG" id="tps:THAPSDRAFT_9754"/>
<evidence type="ECO:0000259" key="3">
    <source>
        <dbReference type="Pfam" id="PF17177"/>
    </source>
</evidence>
<dbReference type="PaxDb" id="35128-Thaps9754"/>
<dbReference type="Gene3D" id="3.40.50.11980">
    <property type="match status" value="1"/>
</dbReference>
<evidence type="ECO:0000256" key="2">
    <source>
        <dbReference type="SAM" id="MobiDB-lite"/>
    </source>
</evidence>
<dbReference type="InterPro" id="IPR033443">
    <property type="entry name" value="PROP1-like_PPR_dom"/>
</dbReference>
<dbReference type="InterPro" id="IPR011990">
    <property type="entry name" value="TPR-like_helical_dom_sf"/>
</dbReference>
<feature type="region of interest" description="Disordered" evidence="2">
    <location>
        <begin position="247"/>
        <end position="266"/>
    </location>
</feature>
<feature type="region of interest" description="Disordered" evidence="2">
    <location>
        <begin position="23"/>
        <end position="112"/>
    </location>
</feature>
<feature type="domain" description="PROP1-like PPR" evidence="3">
    <location>
        <begin position="432"/>
        <end position="528"/>
    </location>
</feature>
<dbReference type="RefSeq" id="XP_002293707.1">
    <property type="nucleotide sequence ID" value="XM_002293671.1"/>
</dbReference>
<dbReference type="Pfam" id="PF17177">
    <property type="entry name" value="PPR_long"/>
    <property type="match status" value="1"/>
</dbReference>
<feature type="region of interest" description="Disordered" evidence="2">
    <location>
        <begin position="808"/>
        <end position="831"/>
    </location>
</feature>
<dbReference type="PANTHER" id="PTHR13547:SF1">
    <property type="entry name" value="MITOCHONDRIAL RIBONUCLEASE P CATALYTIC SUBUNIT"/>
    <property type="match status" value="1"/>
</dbReference>
<dbReference type="STRING" id="35128.B8CC73"/>
<organism evidence="4 5">
    <name type="scientific">Thalassiosira pseudonana</name>
    <name type="common">Marine diatom</name>
    <name type="synonym">Cyclotella nana</name>
    <dbReference type="NCBI Taxonomy" id="35128"/>
    <lineage>
        <taxon>Eukaryota</taxon>
        <taxon>Sar</taxon>
        <taxon>Stramenopiles</taxon>
        <taxon>Ochrophyta</taxon>
        <taxon>Bacillariophyta</taxon>
        <taxon>Coscinodiscophyceae</taxon>
        <taxon>Thalassiosirophycidae</taxon>
        <taxon>Thalassiosirales</taxon>
        <taxon>Thalassiosiraceae</taxon>
        <taxon>Thalassiosira</taxon>
    </lineage>
</organism>
<dbReference type="InParanoid" id="B8CC73"/>
<dbReference type="EMBL" id="CM000649">
    <property type="protein sequence ID" value="EED88716.1"/>
    <property type="molecule type" value="Genomic_DNA"/>
</dbReference>
<name>B8CC73_THAPS</name>
<proteinExistence type="predicted"/>
<evidence type="ECO:0000313" key="5">
    <source>
        <dbReference type="Proteomes" id="UP000001449"/>
    </source>
</evidence>
<feature type="compositionally biased region" description="Polar residues" evidence="2">
    <location>
        <begin position="94"/>
        <end position="112"/>
    </location>
</feature>
<protein>
    <recommendedName>
        <fullName evidence="3">PROP1-like PPR domain-containing protein</fullName>
    </recommendedName>
</protein>
<keyword evidence="1" id="KW-0677">Repeat</keyword>
<accession>B8CC73</accession>
<dbReference type="PANTHER" id="PTHR13547">
    <property type="match status" value="1"/>
</dbReference>
<dbReference type="Proteomes" id="UP000001449">
    <property type="component" value="Chromosome 14"/>
</dbReference>
<feature type="compositionally biased region" description="Basic and acidic residues" evidence="2">
    <location>
        <begin position="39"/>
        <end position="51"/>
    </location>
</feature>
<sequence>MERDSPKQYSLYLADKAAATSWREMQRQNEQSRNGRPADGVETKSAVEAERVALSNIWSERGESSDDRALSSPSSRPEDINLSSWGTLGRTESKPSAFTSPPKNSSDDTISSGKTSIFSTISQKANAFNSNPDNATRTTDLLSELFTTTPNKAPPPEPHSAMIYSPNHWENYHEAITSVLSDSKTEKIFDKMEAKGALEKKCVQLVKDWLLSDRRVVEKDVVGDRWKRLDEMWRGGWESGASSIFNRGGEEVETESTGTDEGGEAGELTVLSDEGNGAEEESKLLLELKTQREVFIEKLLNNAVFDADNEPNEQPEESEEFTSEELSSKFYPLAVQIMSFLGRYCARRARSSPMEVAWFKVKESGMKLPKDSISTYLYVVSTMGTANSLGLSSGFGDGRSLFSNNAAEKDDDAENSAIIIPEEVVTYHDLLSQPTESSISIRVKALAAKGDVKTAEELLEAFKKSVQENERSNEPIRLRTYLPILREYCETNNISAALSVFKRMQTTPGVILEPENYVMILASMAENGCFRDDSPAIEGANNIGYNHTSGPQLFDEIATEMAGDALEITSASARRLCNTLAIGFKNAPQTNDEDQPDTLMSNLKEAHPLASMPLTRQPAKANELVANRVLLDRSSGICPVTKSQQRLIVLEPDQRKQLHDDLLELSKVQLANFAGKKEGESTERAAEQLQIFSNWLNTREGEPFTAIVDGANIGYFMQSFDKGRFNYHQIKFMCDTLEARGENPLVVIPNKYGYNEFYSSKKEYQKLDPVEIKIMKDLRSQGKLYQVPPRCLDDLYWMLSSVSDQTVSRGGRDLSVPSNDPSGRWPGTRPMLVSNDQMRDHKLELLEPRLFRRWYGCHMVNYNFTAFVNGESVAGNEIGFSQADFFSREIQGNECPVDGEQDQKWGGQAWHFPVSDWDLDESQDQADAYPFAPWSKIDAPKRTKRLVFWLLVWNSTEVIMCVLVEKSAIPKHVMYPPCGSRCYDIFGSTCRR</sequence>
<dbReference type="GO" id="GO:0001682">
    <property type="term" value="P:tRNA 5'-leader removal"/>
    <property type="evidence" value="ECO:0000318"/>
    <property type="project" value="GO_Central"/>
</dbReference>
<dbReference type="Gene3D" id="1.25.40.10">
    <property type="entry name" value="Tetratricopeptide repeat domain"/>
    <property type="match status" value="1"/>
</dbReference>
<evidence type="ECO:0000313" key="4">
    <source>
        <dbReference type="EMBL" id="EED88716.1"/>
    </source>
</evidence>
<gene>
    <name evidence="4" type="ORF">THAPSDRAFT_9754</name>
</gene>
<evidence type="ECO:0000256" key="1">
    <source>
        <dbReference type="ARBA" id="ARBA00022737"/>
    </source>
</evidence>
<keyword evidence="5" id="KW-1185">Reference proteome</keyword>
<dbReference type="HOGENOM" id="CLU_301398_0_0_1"/>
<dbReference type="AlphaFoldDB" id="B8CC73"/>
<dbReference type="GeneID" id="7451206"/>
<dbReference type="eggNOG" id="ENOG502S7ZT">
    <property type="taxonomic scope" value="Eukaryota"/>
</dbReference>
<reference evidence="4 5" key="2">
    <citation type="journal article" date="2008" name="Nature">
        <title>The Phaeodactylum genome reveals the evolutionary history of diatom genomes.</title>
        <authorList>
            <person name="Bowler C."/>
            <person name="Allen A.E."/>
            <person name="Badger J.H."/>
            <person name="Grimwood J."/>
            <person name="Jabbari K."/>
            <person name="Kuo A."/>
            <person name="Maheswari U."/>
            <person name="Martens C."/>
            <person name="Maumus F."/>
            <person name="Otillar R.P."/>
            <person name="Rayko E."/>
            <person name="Salamov A."/>
            <person name="Vandepoele K."/>
            <person name="Beszteri B."/>
            <person name="Gruber A."/>
            <person name="Heijde M."/>
            <person name="Katinka M."/>
            <person name="Mock T."/>
            <person name="Valentin K."/>
            <person name="Verret F."/>
            <person name="Berges J.A."/>
            <person name="Brownlee C."/>
            <person name="Cadoret J.P."/>
            <person name="Chiovitti A."/>
            <person name="Choi C.J."/>
            <person name="Coesel S."/>
            <person name="De Martino A."/>
            <person name="Detter J.C."/>
            <person name="Durkin C."/>
            <person name="Falciatore A."/>
            <person name="Fournet J."/>
            <person name="Haruta M."/>
            <person name="Huysman M.J."/>
            <person name="Jenkins B.D."/>
            <person name="Jiroutova K."/>
            <person name="Jorgensen R.E."/>
            <person name="Joubert Y."/>
            <person name="Kaplan A."/>
            <person name="Kroger N."/>
            <person name="Kroth P.G."/>
            <person name="La Roche J."/>
            <person name="Lindquist E."/>
            <person name="Lommer M."/>
            <person name="Martin-Jezequel V."/>
            <person name="Lopez P.J."/>
            <person name="Lucas S."/>
            <person name="Mangogna M."/>
            <person name="McGinnis K."/>
            <person name="Medlin L.K."/>
            <person name="Montsant A."/>
            <person name="Oudot-Le Secq M.P."/>
            <person name="Napoli C."/>
            <person name="Obornik M."/>
            <person name="Parker M.S."/>
            <person name="Petit J.L."/>
            <person name="Porcel B.M."/>
            <person name="Poulsen N."/>
            <person name="Robison M."/>
            <person name="Rychlewski L."/>
            <person name="Rynearson T.A."/>
            <person name="Schmutz J."/>
            <person name="Shapiro H."/>
            <person name="Siaut M."/>
            <person name="Stanley M."/>
            <person name="Sussman M.R."/>
            <person name="Taylor A.R."/>
            <person name="Vardi A."/>
            <person name="von Dassow P."/>
            <person name="Vyverman W."/>
            <person name="Willis A."/>
            <person name="Wyrwicz L.S."/>
            <person name="Rokhsar D.S."/>
            <person name="Weissenbach J."/>
            <person name="Armbrust E.V."/>
            <person name="Green B.R."/>
            <person name="Van de Peer Y."/>
            <person name="Grigoriev I.V."/>
        </authorList>
    </citation>
    <scope>NUCLEOTIDE SEQUENCE [LARGE SCALE GENOMIC DNA]</scope>
    <source>
        <strain evidence="4 5">CCMP1335</strain>
    </source>
</reference>
<feature type="compositionally biased region" description="Basic and acidic residues" evidence="2">
    <location>
        <begin position="60"/>
        <end position="69"/>
    </location>
</feature>